<name>Q22UC8_TETTS</name>
<dbReference type="GO" id="GO:1990234">
    <property type="term" value="C:transferase complex"/>
    <property type="evidence" value="ECO:0007669"/>
    <property type="project" value="UniProtKB-ARBA"/>
</dbReference>
<dbReference type="KEGG" id="tet:TTHERM_00259580"/>
<dbReference type="SUPFAM" id="SSF50978">
    <property type="entry name" value="WD40 repeat-like"/>
    <property type="match status" value="1"/>
</dbReference>
<dbReference type="Proteomes" id="UP000009168">
    <property type="component" value="Unassembled WGS sequence"/>
</dbReference>
<dbReference type="AlphaFoldDB" id="Q22UC8"/>
<keyword evidence="2" id="KW-0677">Repeat</keyword>
<dbReference type="STRING" id="312017.Q22UC8"/>
<feature type="repeat" description="WD" evidence="3">
    <location>
        <begin position="492"/>
        <end position="523"/>
    </location>
</feature>
<gene>
    <name evidence="4" type="ORF">TTHERM_00259580</name>
</gene>
<dbReference type="GeneID" id="7846107"/>
<dbReference type="InterPro" id="IPR020472">
    <property type="entry name" value="WD40_PAC1"/>
</dbReference>
<dbReference type="PROSITE" id="PS50082">
    <property type="entry name" value="WD_REPEATS_2"/>
    <property type="match status" value="6"/>
</dbReference>
<dbReference type="RefSeq" id="XP_001009004.2">
    <property type="nucleotide sequence ID" value="XM_001009004.2"/>
</dbReference>
<dbReference type="HOGENOM" id="CLU_529481_0_0_1"/>
<accession>Q22UC8</accession>
<dbReference type="PROSITE" id="PS50294">
    <property type="entry name" value="WD_REPEATS_REGION"/>
    <property type="match status" value="1"/>
</dbReference>
<dbReference type="InParanoid" id="Q22UC8"/>
<dbReference type="CDD" id="cd00200">
    <property type="entry name" value="WD40"/>
    <property type="match status" value="1"/>
</dbReference>
<keyword evidence="5" id="KW-1185">Reference proteome</keyword>
<dbReference type="eggNOG" id="KOG0274">
    <property type="taxonomic scope" value="Eukaryota"/>
</dbReference>
<dbReference type="PROSITE" id="PS00678">
    <property type="entry name" value="WD_REPEATS_1"/>
    <property type="match status" value="1"/>
</dbReference>
<dbReference type="PRINTS" id="PR00320">
    <property type="entry name" value="GPROTEINBRPT"/>
</dbReference>
<organism evidence="4 5">
    <name type="scientific">Tetrahymena thermophila (strain SB210)</name>
    <dbReference type="NCBI Taxonomy" id="312017"/>
    <lineage>
        <taxon>Eukaryota</taxon>
        <taxon>Sar</taxon>
        <taxon>Alveolata</taxon>
        <taxon>Ciliophora</taxon>
        <taxon>Intramacronucleata</taxon>
        <taxon>Oligohymenophorea</taxon>
        <taxon>Hymenostomatida</taxon>
        <taxon>Tetrahymenina</taxon>
        <taxon>Tetrahymenidae</taxon>
        <taxon>Tetrahymena</taxon>
    </lineage>
</organism>
<dbReference type="InterPro" id="IPR036322">
    <property type="entry name" value="WD40_repeat_dom_sf"/>
</dbReference>
<evidence type="ECO:0000313" key="4">
    <source>
        <dbReference type="EMBL" id="EAR88759.2"/>
    </source>
</evidence>
<feature type="repeat" description="WD" evidence="3">
    <location>
        <begin position="244"/>
        <end position="284"/>
    </location>
</feature>
<dbReference type="InterPro" id="IPR019775">
    <property type="entry name" value="WD40_repeat_CS"/>
</dbReference>
<feature type="repeat" description="WD" evidence="3">
    <location>
        <begin position="410"/>
        <end position="450"/>
    </location>
</feature>
<dbReference type="Pfam" id="PF00400">
    <property type="entry name" value="WD40"/>
    <property type="match status" value="4"/>
</dbReference>
<evidence type="ECO:0000256" key="3">
    <source>
        <dbReference type="PROSITE-ProRule" id="PRU00221"/>
    </source>
</evidence>
<dbReference type="Gene3D" id="2.130.10.10">
    <property type="entry name" value="YVTN repeat-like/Quinoprotein amine dehydrogenase"/>
    <property type="match status" value="2"/>
</dbReference>
<feature type="repeat" description="WD" evidence="3">
    <location>
        <begin position="369"/>
        <end position="409"/>
    </location>
</feature>
<dbReference type="EMBL" id="GG662830">
    <property type="protein sequence ID" value="EAR88759.2"/>
    <property type="molecule type" value="Genomic_DNA"/>
</dbReference>
<evidence type="ECO:0000256" key="2">
    <source>
        <dbReference type="ARBA" id="ARBA00022737"/>
    </source>
</evidence>
<protein>
    <submittedName>
        <fullName evidence="4">WD domain, G-beta repeat protein</fullName>
    </submittedName>
</protein>
<feature type="repeat" description="WD" evidence="3">
    <location>
        <begin position="328"/>
        <end position="368"/>
    </location>
</feature>
<dbReference type="InterPro" id="IPR001680">
    <property type="entry name" value="WD40_rpt"/>
</dbReference>
<proteinExistence type="predicted"/>
<reference evidence="5" key="1">
    <citation type="journal article" date="2006" name="PLoS Biol.">
        <title>Macronuclear genome sequence of the ciliate Tetrahymena thermophila, a model eukaryote.</title>
        <authorList>
            <person name="Eisen J.A."/>
            <person name="Coyne R.S."/>
            <person name="Wu M."/>
            <person name="Wu D."/>
            <person name="Thiagarajan M."/>
            <person name="Wortman J.R."/>
            <person name="Badger J.H."/>
            <person name="Ren Q."/>
            <person name="Amedeo P."/>
            <person name="Jones K.M."/>
            <person name="Tallon L.J."/>
            <person name="Delcher A.L."/>
            <person name="Salzberg S.L."/>
            <person name="Silva J.C."/>
            <person name="Haas B.J."/>
            <person name="Majoros W.H."/>
            <person name="Farzad M."/>
            <person name="Carlton J.M."/>
            <person name="Smith R.K. Jr."/>
            <person name="Garg J."/>
            <person name="Pearlman R.E."/>
            <person name="Karrer K.M."/>
            <person name="Sun L."/>
            <person name="Manning G."/>
            <person name="Elde N.C."/>
            <person name="Turkewitz A.P."/>
            <person name="Asai D.J."/>
            <person name="Wilkes D.E."/>
            <person name="Wang Y."/>
            <person name="Cai H."/>
            <person name="Collins K."/>
            <person name="Stewart B.A."/>
            <person name="Lee S.R."/>
            <person name="Wilamowska K."/>
            <person name="Weinberg Z."/>
            <person name="Ruzzo W.L."/>
            <person name="Wloga D."/>
            <person name="Gaertig J."/>
            <person name="Frankel J."/>
            <person name="Tsao C.-C."/>
            <person name="Gorovsky M.A."/>
            <person name="Keeling P.J."/>
            <person name="Waller R.F."/>
            <person name="Patron N.J."/>
            <person name="Cherry J.M."/>
            <person name="Stover N.A."/>
            <person name="Krieger C.J."/>
            <person name="del Toro C."/>
            <person name="Ryder H.F."/>
            <person name="Williamson S.C."/>
            <person name="Barbeau R.A."/>
            <person name="Hamilton E.P."/>
            <person name="Orias E."/>
        </authorList>
    </citation>
    <scope>NUCLEOTIDE SEQUENCE [LARGE SCALE GENOMIC DNA]</scope>
    <source>
        <strain evidence="5">SB210</strain>
    </source>
</reference>
<dbReference type="InterPro" id="IPR015943">
    <property type="entry name" value="WD40/YVTN_repeat-like_dom_sf"/>
</dbReference>
<evidence type="ECO:0000256" key="1">
    <source>
        <dbReference type="ARBA" id="ARBA00022574"/>
    </source>
</evidence>
<dbReference type="PANTHER" id="PTHR22847">
    <property type="entry name" value="WD40 REPEAT PROTEIN"/>
    <property type="match status" value="1"/>
</dbReference>
<feature type="repeat" description="WD" evidence="3">
    <location>
        <begin position="451"/>
        <end position="491"/>
    </location>
</feature>
<dbReference type="SMART" id="SM00320">
    <property type="entry name" value="WD40"/>
    <property type="match status" value="7"/>
</dbReference>
<evidence type="ECO:0000313" key="5">
    <source>
        <dbReference type="Proteomes" id="UP000009168"/>
    </source>
</evidence>
<sequence>MTTEVIISNQTYVFQCEHLQSENPFYCVEEDCEYKYQQVCEQCVSQGQFHEGHQYVLKNQLLQRLHQDKESILNKLNIAKNLNNMQQQVRDKFEVMRNHIVSKLDACASQIFEILDNEISKAFDLKNIDDTIQELQSIKLQKHRNSIRQQLYNNTTPQQNDEETITKDLIENLRKLNAKKLDKIIYKDQQMYNTKKYEIFYQIDDLQSKLENFTKQNLNSLISNLRENKLAFPLDEFSFQEKVLMFHKHHVNKLVLISSNYFASASSDQDIVVWNIQNNSNQPVSRIQTQQQITSLEVIGKNLLMCGGPDGNAYLWNWRNKKCVRIIQEAHELTVDCIKKINNSLIATGGGDSYIRIWNISNGDLVKEINTHTEVINSLDLIDQSMIVCGSSDQNLTIWDYKKGNQVKELAGHFGQIKVVKVISSEVIASGGSDQLLKIWKWKDGEEYRNLSGHTSAIYSIEKLGYHEIASGSLDCTIKIWNWYRSQCLKTLKAHRQTVCSILRISNKQFISASDDTTIKIWS</sequence>
<dbReference type="PANTHER" id="PTHR22847:SF637">
    <property type="entry name" value="WD REPEAT DOMAIN 5B"/>
    <property type="match status" value="1"/>
</dbReference>
<keyword evidence="1 3" id="KW-0853">WD repeat</keyword>
<dbReference type="OrthoDB" id="10267436at2759"/>